<dbReference type="Proteomes" id="UP000734511">
    <property type="component" value="Unassembled WGS sequence"/>
</dbReference>
<feature type="coiled-coil region" evidence="1">
    <location>
        <begin position="33"/>
        <end position="78"/>
    </location>
</feature>
<proteinExistence type="predicted"/>
<sequence length="395" mass="42113">MSYPGGGHEEDATAARHVLQGFHELLAPNSRKIDKLQNEINRLHRQVAELQQRSSEAQAQILQRLDEHERRLTALSRAKTQDRLVSDAYLAHQEIRAEIDNLADQILTDIAARFVQADGEREEAAVIGRLARQLLQPGDQMPAADELARHMAEAGHPGVGPDDLRSACVAASGIRSRAAATGHAVTWDYDLAEGARLDSARQRPFSRCDAGAPAAFVVMPGYVVDGKVYVKQRVFTETAPAAPAGHATAAPAEPVSALINLSLNDTGVSAPAAPDLGLLAEALHKDHPQVQAEFKALSRRGAGSSRSLVVARGPGTEIRITQAPVEGGGAVLRMAGPVDEVAAFVTWLRGKNPDSTCQVAVESPDNRASDWAYVRDREELLALLAGKGPGPIPGS</sequence>
<dbReference type="EMBL" id="JAATEJ010000004">
    <property type="protein sequence ID" value="NJP43277.1"/>
    <property type="molecule type" value="Genomic_DNA"/>
</dbReference>
<evidence type="ECO:0000256" key="1">
    <source>
        <dbReference type="SAM" id="Coils"/>
    </source>
</evidence>
<accession>A0ABX0ZJJ3</accession>
<keyword evidence="3" id="KW-1185">Reference proteome</keyword>
<name>A0ABX0ZJJ3_9ACTN</name>
<gene>
    <name evidence="2" type="ORF">HCN08_07665</name>
</gene>
<reference evidence="2 3" key="1">
    <citation type="submission" date="2020-03" db="EMBL/GenBank/DDBJ databases">
        <title>WGS of actinomycetes isolated from Thailand.</title>
        <authorList>
            <person name="Thawai C."/>
        </authorList>
    </citation>
    <scope>NUCLEOTIDE SEQUENCE [LARGE SCALE GENOMIC DNA]</scope>
    <source>
        <strain evidence="2 3">PRB2-1</strain>
    </source>
</reference>
<keyword evidence="1" id="KW-0175">Coiled coil</keyword>
<evidence type="ECO:0000313" key="2">
    <source>
        <dbReference type="EMBL" id="NJP43277.1"/>
    </source>
</evidence>
<dbReference type="RefSeq" id="WP_167982150.1">
    <property type="nucleotide sequence ID" value="NZ_JAATEJ010000004.1"/>
</dbReference>
<evidence type="ECO:0000313" key="3">
    <source>
        <dbReference type="Proteomes" id="UP000734511"/>
    </source>
</evidence>
<organism evidence="2 3">
    <name type="scientific">Actinacidiphila epipremni</name>
    <dbReference type="NCBI Taxonomy" id="2053013"/>
    <lineage>
        <taxon>Bacteria</taxon>
        <taxon>Bacillati</taxon>
        <taxon>Actinomycetota</taxon>
        <taxon>Actinomycetes</taxon>
        <taxon>Kitasatosporales</taxon>
        <taxon>Streptomycetaceae</taxon>
        <taxon>Actinacidiphila</taxon>
    </lineage>
</organism>
<protein>
    <submittedName>
        <fullName evidence="2">Uncharacterized protein</fullName>
    </submittedName>
</protein>
<comment type="caution">
    <text evidence="2">The sequence shown here is derived from an EMBL/GenBank/DDBJ whole genome shotgun (WGS) entry which is preliminary data.</text>
</comment>